<sequence>MSSPKQHPIEVLSSDLPLHCPQSQEVWNLHPRVFLDLEKTGQAICPYCGQSYILNSTTNDTD</sequence>
<dbReference type="EMBL" id="LN906597">
    <property type="protein sequence ID" value="CUT16954.1"/>
    <property type="molecule type" value="Genomic_DNA"/>
</dbReference>
<dbReference type="RefSeq" id="WP_092342518.1">
    <property type="nucleotide sequence ID" value="NZ_FLSL01000084.1"/>
</dbReference>
<dbReference type="Pfam" id="PF10276">
    <property type="entry name" value="zf-CHCC"/>
    <property type="match status" value="1"/>
</dbReference>
<organism evidence="2 3">
    <name type="scientific">Candidatus Ichthyocystis hellenicum</name>
    <dbReference type="NCBI Taxonomy" id="1561003"/>
    <lineage>
        <taxon>Bacteria</taxon>
        <taxon>Pseudomonadati</taxon>
        <taxon>Pseudomonadota</taxon>
        <taxon>Betaproteobacteria</taxon>
        <taxon>Burkholderiales</taxon>
        <taxon>Candidatus Ichthyocystis</taxon>
    </lineage>
</organism>
<dbReference type="InterPro" id="IPR019401">
    <property type="entry name" value="Znf_CHCC"/>
</dbReference>
<keyword evidence="2" id="KW-0863">Zinc-finger</keyword>
<dbReference type="OrthoDB" id="9806844at2"/>
<keyword evidence="3" id="KW-1185">Reference proteome</keyword>
<dbReference type="Proteomes" id="UP000198651">
    <property type="component" value="Chromosome I"/>
</dbReference>
<keyword evidence="2" id="KW-0479">Metal-binding</keyword>
<proteinExistence type="predicted"/>
<protein>
    <submittedName>
        <fullName evidence="2">Putative zinc-finger domain protein</fullName>
    </submittedName>
</protein>
<dbReference type="Gene3D" id="2.60.260.40">
    <property type="entry name" value="q5lls5 like domains"/>
    <property type="match status" value="1"/>
</dbReference>
<name>A0A0S4M2H5_9BURK</name>
<evidence type="ECO:0000313" key="3">
    <source>
        <dbReference type="Proteomes" id="UP000198651"/>
    </source>
</evidence>
<evidence type="ECO:0000313" key="2">
    <source>
        <dbReference type="EMBL" id="CUT16954.1"/>
    </source>
</evidence>
<gene>
    <name evidence="2" type="ORF">Ark11_0094</name>
</gene>
<dbReference type="GO" id="GO:0008270">
    <property type="term" value="F:zinc ion binding"/>
    <property type="evidence" value="ECO:0007669"/>
    <property type="project" value="UniProtKB-KW"/>
</dbReference>
<feature type="domain" description="Zinc finger CHCC-type" evidence="1">
    <location>
        <begin position="29"/>
        <end position="52"/>
    </location>
</feature>
<dbReference type="STRING" id="1561003.Ark11_0094"/>
<dbReference type="AlphaFoldDB" id="A0A0S4M2H5"/>
<keyword evidence="2" id="KW-0862">Zinc</keyword>
<reference evidence="3" key="1">
    <citation type="submission" date="2015-11" db="EMBL/GenBank/DDBJ databases">
        <authorList>
            <person name="Seth-Smith H.M.B."/>
        </authorList>
    </citation>
    <scope>NUCLEOTIDE SEQUENCE [LARGE SCALE GENOMIC DNA]</scope>
    <source>
        <strain evidence="3">2013Ark11</strain>
    </source>
</reference>
<accession>A0A0S4M2H5</accession>
<evidence type="ECO:0000259" key="1">
    <source>
        <dbReference type="Pfam" id="PF10276"/>
    </source>
</evidence>